<feature type="active site" description="Proton donor/acceptor" evidence="2">
    <location>
        <position position="200"/>
    </location>
</feature>
<gene>
    <name evidence="5" type="ORF">GCM10025791_06190</name>
</gene>
<proteinExistence type="inferred from homology"/>
<comment type="cofactor">
    <cofactor evidence="3">
        <name>Zn(2+)</name>
        <dbReference type="ChEBI" id="CHEBI:29105"/>
    </cofactor>
    <text evidence="3">Binds 1 divalent metal cation per subunit.</text>
</comment>
<dbReference type="Proteomes" id="UP001409585">
    <property type="component" value="Unassembled WGS sequence"/>
</dbReference>
<feature type="binding site" evidence="3">
    <location>
        <position position="149"/>
    </location>
    <ligand>
        <name>a divalent metal cation</name>
        <dbReference type="ChEBI" id="CHEBI:60240"/>
    </ligand>
</feature>
<protein>
    <submittedName>
        <fullName evidence="5">SMP-30/gluconolactonase/LRE family protein</fullName>
    </submittedName>
</protein>
<name>A0AAV3TXV3_9ALTE</name>
<dbReference type="PANTHER" id="PTHR10907:SF47">
    <property type="entry name" value="REGUCALCIN"/>
    <property type="match status" value="1"/>
</dbReference>
<dbReference type="GO" id="GO:0004341">
    <property type="term" value="F:gluconolactonase activity"/>
    <property type="evidence" value="ECO:0007669"/>
    <property type="project" value="TreeGrafter"/>
</dbReference>
<dbReference type="PRINTS" id="PR01790">
    <property type="entry name" value="SMP30FAMILY"/>
</dbReference>
<keyword evidence="6" id="KW-1185">Reference proteome</keyword>
<feature type="domain" description="SMP-30/Gluconolactonase/LRE-like region" evidence="4">
    <location>
        <begin position="19"/>
        <end position="259"/>
    </location>
</feature>
<evidence type="ECO:0000259" key="4">
    <source>
        <dbReference type="Pfam" id="PF08450"/>
    </source>
</evidence>
<dbReference type="InterPro" id="IPR013658">
    <property type="entry name" value="SGL"/>
</dbReference>
<evidence type="ECO:0000256" key="3">
    <source>
        <dbReference type="PIRSR" id="PIRSR605511-2"/>
    </source>
</evidence>
<keyword evidence="3" id="KW-0479">Metal-binding</keyword>
<dbReference type="SUPFAM" id="SSF63829">
    <property type="entry name" value="Calcium-dependent phosphotriesterase"/>
    <property type="match status" value="1"/>
</dbReference>
<dbReference type="GO" id="GO:0019853">
    <property type="term" value="P:L-ascorbic acid biosynthetic process"/>
    <property type="evidence" value="ECO:0007669"/>
    <property type="project" value="TreeGrafter"/>
</dbReference>
<dbReference type="InterPro" id="IPR005511">
    <property type="entry name" value="SMP-30"/>
</dbReference>
<evidence type="ECO:0000313" key="5">
    <source>
        <dbReference type="EMBL" id="GAA4932417.1"/>
    </source>
</evidence>
<dbReference type="Gene3D" id="2.120.10.30">
    <property type="entry name" value="TolB, C-terminal domain"/>
    <property type="match status" value="1"/>
</dbReference>
<feature type="binding site" evidence="3">
    <location>
        <position position="200"/>
    </location>
    <ligand>
        <name>a divalent metal cation</name>
        <dbReference type="ChEBI" id="CHEBI:60240"/>
    </ligand>
</feature>
<keyword evidence="3" id="KW-0862">Zinc</keyword>
<dbReference type="InterPro" id="IPR011042">
    <property type="entry name" value="6-blade_b-propeller_TolB-like"/>
</dbReference>
<dbReference type="RefSeq" id="WP_345416884.1">
    <property type="nucleotide sequence ID" value="NZ_AP031496.1"/>
</dbReference>
<evidence type="ECO:0000313" key="6">
    <source>
        <dbReference type="Proteomes" id="UP001409585"/>
    </source>
</evidence>
<dbReference type="Pfam" id="PF08450">
    <property type="entry name" value="SGL"/>
    <property type="match status" value="1"/>
</dbReference>
<dbReference type="AlphaFoldDB" id="A0AAV3TXV3"/>
<sequence>MTLSDSSLAEIYDHRACTLGEGAFWHPLRQQYFWFDIIGKRLLSVSDGEQLQWQFNEHVSAAGWIDHSNLLIASESGLYHFNLEQGSKELLVPLEADKPANRSNDGRADPQGGFWIGTMGKRAEYEQGALYRFYRGELRTLRTGLTIPNAICFAPGGEFAYYADTVAGFLWRQALDKNSGWPVGDAQLLIDFKAQGQNPDGALTDAQGNIWNAQWGAGQVACYSPQGEFLVAIATPSSQVTCPAFGGPDYTDLLITSATENMTADQLKAEPTAGKTLIAKACGQGKAEPQVLL</sequence>
<comment type="similarity">
    <text evidence="1">Belongs to the SMP-30/CGR1 family.</text>
</comment>
<feature type="binding site" evidence="3">
    <location>
        <position position="104"/>
    </location>
    <ligand>
        <name>substrate</name>
    </ligand>
</feature>
<evidence type="ECO:0000256" key="1">
    <source>
        <dbReference type="ARBA" id="ARBA00008853"/>
    </source>
</evidence>
<dbReference type="PANTHER" id="PTHR10907">
    <property type="entry name" value="REGUCALCIN"/>
    <property type="match status" value="1"/>
</dbReference>
<reference evidence="6" key="1">
    <citation type="journal article" date="2019" name="Int. J. Syst. Evol. Microbiol.">
        <title>The Global Catalogue of Microorganisms (GCM) 10K type strain sequencing project: providing services to taxonomists for standard genome sequencing and annotation.</title>
        <authorList>
            <consortium name="The Broad Institute Genomics Platform"/>
            <consortium name="The Broad Institute Genome Sequencing Center for Infectious Disease"/>
            <person name="Wu L."/>
            <person name="Ma J."/>
        </authorList>
    </citation>
    <scope>NUCLEOTIDE SEQUENCE [LARGE SCALE GENOMIC DNA]</scope>
    <source>
        <strain evidence="6">JCM 19134</strain>
    </source>
</reference>
<dbReference type="GO" id="GO:0005509">
    <property type="term" value="F:calcium ion binding"/>
    <property type="evidence" value="ECO:0007669"/>
    <property type="project" value="TreeGrafter"/>
</dbReference>
<accession>A0AAV3TXV3</accession>
<evidence type="ECO:0000256" key="2">
    <source>
        <dbReference type="PIRSR" id="PIRSR605511-1"/>
    </source>
</evidence>
<comment type="caution">
    <text evidence="5">The sequence shown here is derived from an EMBL/GenBank/DDBJ whole genome shotgun (WGS) entry which is preliminary data.</text>
</comment>
<organism evidence="5 6">
    <name type="scientific">Halioxenophilus aromaticivorans</name>
    <dbReference type="NCBI Taxonomy" id="1306992"/>
    <lineage>
        <taxon>Bacteria</taxon>
        <taxon>Pseudomonadati</taxon>
        <taxon>Pseudomonadota</taxon>
        <taxon>Gammaproteobacteria</taxon>
        <taxon>Alteromonadales</taxon>
        <taxon>Alteromonadaceae</taxon>
        <taxon>Halioxenophilus</taxon>
    </lineage>
</organism>
<dbReference type="EMBL" id="BAABLX010000004">
    <property type="protein sequence ID" value="GAA4932417.1"/>
    <property type="molecule type" value="Genomic_DNA"/>
</dbReference>
<feature type="binding site" evidence="3">
    <location>
        <position position="102"/>
    </location>
    <ligand>
        <name>substrate</name>
    </ligand>
</feature>
<feature type="binding site" evidence="3">
    <location>
        <position position="21"/>
    </location>
    <ligand>
        <name>a divalent metal cation</name>
        <dbReference type="ChEBI" id="CHEBI:60240"/>
    </ligand>
</feature>